<name>A0A485LLM7_9STRA</name>
<keyword evidence="1" id="KW-1133">Transmembrane helix</keyword>
<sequence length="98" mass="10735">MQFLDTVTKEGWAKLIKKLGNTTEPVVIKHPEGWNDTDTAAPIALQLETQGRDVLGGALGLFLAGLVCFVVFKLAQRAHRRIRGYNAIGREESSTTVV</sequence>
<dbReference type="EMBL" id="VJMH01007220">
    <property type="protein sequence ID" value="KAF0685102.1"/>
    <property type="molecule type" value="Genomic_DNA"/>
</dbReference>
<gene>
    <name evidence="3" type="primary">Aste57867_22976</name>
    <name evidence="2" type="ORF">As57867_022905</name>
    <name evidence="3" type="ORF">ASTE57867_22976</name>
</gene>
<keyword evidence="1" id="KW-0812">Transmembrane</keyword>
<reference evidence="2" key="2">
    <citation type="submission" date="2019-06" db="EMBL/GenBank/DDBJ databases">
        <title>Genomics analysis of Aphanomyces spp. identifies a new class of oomycete effector associated with host adaptation.</title>
        <authorList>
            <person name="Gaulin E."/>
        </authorList>
    </citation>
    <scope>NUCLEOTIDE SEQUENCE</scope>
    <source>
        <strain evidence="2">CBS 578.67</strain>
    </source>
</reference>
<evidence type="ECO:0000256" key="1">
    <source>
        <dbReference type="SAM" id="Phobius"/>
    </source>
</evidence>
<evidence type="ECO:0000313" key="3">
    <source>
        <dbReference type="EMBL" id="VFT99626.1"/>
    </source>
</evidence>
<accession>A0A485LLM7</accession>
<proteinExistence type="predicted"/>
<keyword evidence="1" id="KW-0472">Membrane</keyword>
<protein>
    <submittedName>
        <fullName evidence="3">Aste57867_22976 protein</fullName>
    </submittedName>
</protein>
<dbReference type="Proteomes" id="UP000332933">
    <property type="component" value="Unassembled WGS sequence"/>
</dbReference>
<dbReference type="EMBL" id="CAADRA010007246">
    <property type="protein sequence ID" value="VFT99626.1"/>
    <property type="molecule type" value="Genomic_DNA"/>
</dbReference>
<evidence type="ECO:0000313" key="2">
    <source>
        <dbReference type="EMBL" id="KAF0685102.1"/>
    </source>
</evidence>
<evidence type="ECO:0000313" key="4">
    <source>
        <dbReference type="Proteomes" id="UP000332933"/>
    </source>
</evidence>
<keyword evidence="4" id="KW-1185">Reference proteome</keyword>
<reference evidence="3 4" key="1">
    <citation type="submission" date="2019-03" db="EMBL/GenBank/DDBJ databases">
        <authorList>
            <person name="Gaulin E."/>
            <person name="Dumas B."/>
        </authorList>
    </citation>
    <scope>NUCLEOTIDE SEQUENCE [LARGE SCALE GENOMIC DNA]</scope>
    <source>
        <strain evidence="3">CBS 568.67</strain>
    </source>
</reference>
<feature type="transmembrane region" description="Helical" evidence="1">
    <location>
        <begin position="54"/>
        <end position="75"/>
    </location>
</feature>
<organism evidence="3 4">
    <name type="scientific">Aphanomyces stellatus</name>
    <dbReference type="NCBI Taxonomy" id="120398"/>
    <lineage>
        <taxon>Eukaryota</taxon>
        <taxon>Sar</taxon>
        <taxon>Stramenopiles</taxon>
        <taxon>Oomycota</taxon>
        <taxon>Saprolegniomycetes</taxon>
        <taxon>Saprolegniales</taxon>
        <taxon>Verrucalvaceae</taxon>
        <taxon>Aphanomyces</taxon>
    </lineage>
</organism>
<dbReference type="AlphaFoldDB" id="A0A485LLM7"/>